<reference evidence="2 3" key="1">
    <citation type="journal article" date="2024" name="BMC Biol.">
        <title>Comparative genomics of Ascetosporea gives new insight into the evolutionary basis for animal parasitism in Rhizaria.</title>
        <authorList>
            <person name="Hiltunen Thoren M."/>
            <person name="Onut-Brannstrom I."/>
            <person name="Alfjorden A."/>
            <person name="Peckova H."/>
            <person name="Swords F."/>
            <person name="Hooper C."/>
            <person name="Holzer A.S."/>
            <person name="Bass D."/>
            <person name="Burki F."/>
        </authorList>
    </citation>
    <scope>NUCLEOTIDE SEQUENCE [LARGE SCALE GENOMIC DNA]</scope>
    <source>
        <strain evidence="2">20-A016</strain>
    </source>
</reference>
<feature type="region of interest" description="Disordered" evidence="1">
    <location>
        <begin position="160"/>
        <end position="199"/>
    </location>
</feature>
<comment type="caution">
    <text evidence="2">The sequence shown here is derived from an EMBL/GenBank/DDBJ whole genome shotgun (WGS) entry which is preliminary data.</text>
</comment>
<sequence length="272" mass="32234">MYLSGVKKIDYKLFLEVFDHFHHIPSLAKRSPSYRRYSNSLLLYLSDFYSRRYPLHPTSAILKDIRTEFEDRWRKGDVPGWQKPWPLEVFHQLPAKCSLPLDMRADEKWKIDREDKLKPDGDEKAKVNGIVKNDKERLSVFCESCKKRFKKTVWRSHISGRKHKKNVQRKLREKDTNKKNSNSEADGDPTKTNSNKNVLEGKEKETAYVEFAVRVLKTLLSEVFEGTCSYIEKKLTRSYEEVRKELEEREKEEEEDVEKQDEEDLYSGGSKF</sequence>
<evidence type="ECO:0000313" key="2">
    <source>
        <dbReference type="EMBL" id="MES1922511.1"/>
    </source>
</evidence>
<accession>A0ABV2ASU9</accession>
<feature type="compositionally biased region" description="Acidic residues" evidence="1">
    <location>
        <begin position="250"/>
        <end position="265"/>
    </location>
</feature>
<evidence type="ECO:0000313" key="3">
    <source>
        <dbReference type="Proteomes" id="UP001439008"/>
    </source>
</evidence>
<protein>
    <recommendedName>
        <fullName evidence="4">C2H2-type domain-containing protein</fullName>
    </recommendedName>
</protein>
<keyword evidence="3" id="KW-1185">Reference proteome</keyword>
<gene>
    <name evidence="2" type="ORF">MHBO_004026</name>
</gene>
<dbReference type="Gene3D" id="3.30.160.60">
    <property type="entry name" value="Classic Zinc Finger"/>
    <property type="match status" value="1"/>
</dbReference>
<organism evidence="2 3">
    <name type="scientific">Bonamia ostreae</name>
    <dbReference type="NCBI Taxonomy" id="126728"/>
    <lineage>
        <taxon>Eukaryota</taxon>
        <taxon>Sar</taxon>
        <taxon>Rhizaria</taxon>
        <taxon>Endomyxa</taxon>
        <taxon>Ascetosporea</taxon>
        <taxon>Haplosporida</taxon>
        <taxon>Bonamia</taxon>
    </lineage>
</organism>
<feature type="compositionally biased region" description="Basic residues" evidence="1">
    <location>
        <begin position="160"/>
        <end position="169"/>
    </location>
</feature>
<name>A0ABV2ASU9_9EUKA</name>
<dbReference type="Proteomes" id="UP001439008">
    <property type="component" value="Unassembled WGS sequence"/>
</dbReference>
<proteinExistence type="predicted"/>
<feature type="region of interest" description="Disordered" evidence="1">
    <location>
        <begin position="244"/>
        <end position="272"/>
    </location>
</feature>
<feature type="compositionally biased region" description="Polar residues" evidence="1">
    <location>
        <begin position="179"/>
        <end position="197"/>
    </location>
</feature>
<dbReference type="EMBL" id="JBDODL010002990">
    <property type="protein sequence ID" value="MES1922511.1"/>
    <property type="molecule type" value="Genomic_DNA"/>
</dbReference>
<evidence type="ECO:0008006" key="4">
    <source>
        <dbReference type="Google" id="ProtNLM"/>
    </source>
</evidence>
<dbReference type="SUPFAM" id="SSF57667">
    <property type="entry name" value="beta-beta-alpha zinc fingers"/>
    <property type="match status" value="1"/>
</dbReference>
<dbReference type="InterPro" id="IPR036236">
    <property type="entry name" value="Znf_C2H2_sf"/>
</dbReference>
<evidence type="ECO:0000256" key="1">
    <source>
        <dbReference type="SAM" id="MobiDB-lite"/>
    </source>
</evidence>